<dbReference type="Pfam" id="PF01458">
    <property type="entry name" value="SUFBD_core"/>
    <property type="match status" value="1"/>
</dbReference>
<feature type="non-terminal residue" evidence="5">
    <location>
        <position position="1"/>
    </location>
</feature>
<comment type="caution">
    <text evidence="5">The sequence shown here is derived from an EMBL/GenBank/DDBJ whole genome shotgun (WGS) entry which is preliminary data.</text>
</comment>
<dbReference type="PATRIC" id="fig|1618642.3.peg.415"/>
<dbReference type="PANTHER" id="PTHR30508">
    <property type="entry name" value="FES CLUSTER ASSEMBLY PROTEIN SUF"/>
    <property type="match status" value="1"/>
</dbReference>
<feature type="compositionally biased region" description="Polar residues" evidence="2">
    <location>
        <begin position="253"/>
        <end position="265"/>
    </location>
</feature>
<feature type="region of interest" description="Disordered" evidence="2">
    <location>
        <begin position="108"/>
        <end position="127"/>
    </location>
</feature>
<evidence type="ECO:0000256" key="2">
    <source>
        <dbReference type="SAM" id="MobiDB-lite"/>
    </source>
</evidence>
<feature type="transmembrane region" description="Helical" evidence="3">
    <location>
        <begin position="185"/>
        <end position="210"/>
    </location>
</feature>
<protein>
    <submittedName>
        <fullName evidence="5">FeS assembly protein SufB</fullName>
    </submittedName>
</protein>
<dbReference type="SUPFAM" id="SSF101960">
    <property type="entry name" value="Stabilizer of iron transporter SufD"/>
    <property type="match status" value="1"/>
</dbReference>
<keyword evidence="3" id="KW-1133">Transmembrane helix</keyword>
<sequence length="313" mass="35396">TYFRINAANTGQFERTLIVAEESSYVSYMEGCTAPMRDENQLHAAVVELVAKRGAEIKYSTVQNWYPGDAQGKGGIYNPNGLDINEVKKTKRTEINVKVAAVNSKKPIKKEPVKKNQPAESKKKDSSIKKHMIKKDYVEESINQEQEELEMEKLPEDVKGWVISEEAVEKKRAMDYVKIDHDKKIIMWSGVTFFMILIFGFWLFNISLVFKRQPISEAKSQLNIEDITENFNKTMEEINKNLNEYDGLKTASSSEIAPSTNTAPSTVLPDTANSSTSSEPVVTSEEINQLKMQLKELENRLGSSSNKNMLPVN</sequence>
<reference evidence="5 6" key="1">
    <citation type="journal article" date="2015" name="Nature">
        <title>rRNA introns, odd ribosomes, and small enigmatic genomes across a large radiation of phyla.</title>
        <authorList>
            <person name="Brown C.T."/>
            <person name="Hug L.A."/>
            <person name="Thomas B.C."/>
            <person name="Sharon I."/>
            <person name="Castelle C.J."/>
            <person name="Singh A."/>
            <person name="Wilkins M.J."/>
            <person name="Williams K.H."/>
            <person name="Banfield J.F."/>
        </authorList>
    </citation>
    <scope>NUCLEOTIDE SEQUENCE [LARGE SCALE GENOMIC DNA]</scope>
</reference>
<feature type="region of interest" description="Disordered" evidence="2">
    <location>
        <begin position="253"/>
        <end position="285"/>
    </location>
</feature>
<proteinExistence type="inferred from homology"/>
<evidence type="ECO:0000313" key="6">
    <source>
        <dbReference type="Proteomes" id="UP000034137"/>
    </source>
</evidence>
<dbReference type="Proteomes" id="UP000034137">
    <property type="component" value="Unassembled WGS sequence"/>
</dbReference>
<dbReference type="EMBL" id="LBXO01000018">
    <property type="protein sequence ID" value="KKR32938.1"/>
    <property type="molecule type" value="Genomic_DNA"/>
</dbReference>
<dbReference type="InterPro" id="IPR000825">
    <property type="entry name" value="SUF_FeS_clus_asmbl_SufBD_core"/>
</dbReference>
<dbReference type="GO" id="GO:0016226">
    <property type="term" value="P:iron-sulfur cluster assembly"/>
    <property type="evidence" value="ECO:0007669"/>
    <property type="project" value="InterPro"/>
</dbReference>
<keyword evidence="3" id="KW-0812">Transmembrane</keyword>
<feature type="compositionally biased region" description="Low complexity" evidence="2">
    <location>
        <begin position="274"/>
        <end position="285"/>
    </location>
</feature>
<evidence type="ECO:0000256" key="3">
    <source>
        <dbReference type="SAM" id="Phobius"/>
    </source>
</evidence>
<dbReference type="AlphaFoldDB" id="A0A0G0PYF8"/>
<dbReference type="PANTHER" id="PTHR30508:SF1">
    <property type="entry name" value="UPF0051 PROTEIN ABCI8, CHLOROPLASTIC-RELATED"/>
    <property type="match status" value="1"/>
</dbReference>
<organism evidence="5 6">
    <name type="scientific">Candidatus Falkowbacteria bacterium GW2011_GWF2_39_8</name>
    <dbReference type="NCBI Taxonomy" id="1618642"/>
    <lineage>
        <taxon>Bacteria</taxon>
        <taxon>Candidatus Falkowiibacteriota</taxon>
    </lineage>
</organism>
<feature type="domain" description="SUF system FeS cluster assembly SufBD core" evidence="4">
    <location>
        <begin position="3"/>
        <end position="66"/>
    </location>
</feature>
<dbReference type="InterPro" id="IPR055346">
    <property type="entry name" value="Fe-S_cluster_assembly_SufBD"/>
</dbReference>
<evidence type="ECO:0000259" key="4">
    <source>
        <dbReference type="Pfam" id="PF01458"/>
    </source>
</evidence>
<evidence type="ECO:0000313" key="5">
    <source>
        <dbReference type="EMBL" id="KKR32938.1"/>
    </source>
</evidence>
<gene>
    <name evidence="5" type="ORF">UT64_C0018G0001</name>
</gene>
<comment type="similarity">
    <text evidence="1">Belongs to the iron-sulfur cluster assembly SufBD family.</text>
</comment>
<name>A0A0G0PYF8_9BACT</name>
<keyword evidence="3" id="KW-0472">Membrane</keyword>
<evidence type="ECO:0000256" key="1">
    <source>
        <dbReference type="ARBA" id="ARBA00043967"/>
    </source>
</evidence>
<accession>A0A0G0PYF8</accession>
<dbReference type="InterPro" id="IPR037284">
    <property type="entry name" value="SUF_FeS_clus_asmbl_SufBD_sf"/>
</dbReference>